<feature type="region of interest" description="Disordered" evidence="9">
    <location>
        <begin position="1"/>
        <end position="76"/>
    </location>
</feature>
<dbReference type="PANTHER" id="PTHR24055">
    <property type="entry name" value="MITOGEN-ACTIVATED PROTEIN KINASE"/>
    <property type="match status" value="1"/>
</dbReference>
<keyword evidence="10" id="KW-0472">Membrane</keyword>
<dbReference type="Gene3D" id="3.30.200.20">
    <property type="entry name" value="Phosphorylase Kinase, domain 1"/>
    <property type="match status" value="1"/>
</dbReference>
<dbReference type="Proteomes" id="UP000826271">
    <property type="component" value="Unassembled WGS sequence"/>
</dbReference>
<evidence type="ECO:0000313" key="12">
    <source>
        <dbReference type="EMBL" id="KAG8375007.1"/>
    </source>
</evidence>
<dbReference type="InterPro" id="IPR017441">
    <property type="entry name" value="Protein_kinase_ATP_BS"/>
</dbReference>
<feature type="compositionally biased region" description="Basic residues" evidence="9">
    <location>
        <begin position="1"/>
        <end position="10"/>
    </location>
</feature>
<protein>
    <recommendedName>
        <fullName evidence="11">Protein kinase domain-containing protein</fullName>
    </recommendedName>
</protein>
<keyword evidence="2 8" id="KW-0723">Serine/threonine-protein kinase</keyword>
<organism evidence="12 13">
    <name type="scientific">Buddleja alternifolia</name>
    <dbReference type="NCBI Taxonomy" id="168488"/>
    <lineage>
        <taxon>Eukaryota</taxon>
        <taxon>Viridiplantae</taxon>
        <taxon>Streptophyta</taxon>
        <taxon>Embryophyta</taxon>
        <taxon>Tracheophyta</taxon>
        <taxon>Spermatophyta</taxon>
        <taxon>Magnoliopsida</taxon>
        <taxon>eudicotyledons</taxon>
        <taxon>Gunneridae</taxon>
        <taxon>Pentapetalae</taxon>
        <taxon>asterids</taxon>
        <taxon>lamiids</taxon>
        <taxon>Lamiales</taxon>
        <taxon>Scrophulariaceae</taxon>
        <taxon>Buddlejeae</taxon>
        <taxon>Buddleja</taxon>
    </lineage>
</organism>
<dbReference type="FunFam" id="1.10.510.10:FF:000624">
    <property type="entry name" value="Mitogen-activated protein kinase"/>
    <property type="match status" value="1"/>
</dbReference>
<evidence type="ECO:0000256" key="3">
    <source>
        <dbReference type="ARBA" id="ARBA00022679"/>
    </source>
</evidence>
<feature type="domain" description="Protein kinase" evidence="11">
    <location>
        <begin position="162"/>
        <end position="394"/>
    </location>
</feature>
<evidence type="ECO:0000256" key="8">
    <source>
        <dbReference type="RuleBase" id="RU000304"/>
    </source>
</evidence>
<accession>A0AAV6X3J7</accession>
<dbReference type="InterPro" id="IPR050117">
    <property type="entry name" value="MAPK"/>
</dbReference>
<evidence type="ECO:0000256" key="5">
    <source>
        <dbReference type="ARBA" id="ARBA00022777"/>
    </source>
</evidence>
<dbReference type="AlphaFoldDB" id="A0AAV6X3J7"/>
<evidence type="ECO:0000313" key="13">
    <source>
        <dbReference type="Proteomes" id="UP000826271"/>
    </source>
</evidence>
<keyword evidence="5" id="KW-0418">Kinase</keyword>
<keyword evidence="13" id="KW-1185">Reference proteome</keyword>
<dbReference type="Pfam" id="PF00069">
    <property type="entry name" value="Pkinase"/>
    <property type="match status" value="1"/>
</dbReference>
<evidence type="ECO:0000256" key="10">
    <source>
        <dbReference type="SAM" id="Phobius"/>
    </source>
</evidence>
<evidence type="ECO:0000256" key="1">
    <source>
        <dbReference type="ARBA" id="ARBA00008832"/>
    </source>
</evidence>
<evidence type="ECO:0000256" key="2">
    <source>
        <dbReference type="ARBA" id="ARBA00022527"/>
    </source>
</evidence>
<keyword evidence="6 7" id="KW-0067">ATP-binding</keyword>
<dbReference type="SUPFAM" id="SSF56112">
    <property type="entry name" value="Protein kinase-like (PK-like)"/>
    <property type="match status" value="1"/>
</dbReference>
<dbReference type="InterPro" id="IPR011009">
    <property type="entry name" value="Kinase-like_dom_sf"/>
</dbReference>
<comment type="caution">
    <text evidence="12">The sequence shown here is derived from an EMBL/GenBank/DDBJ whole genome shotgun (WGS) entry which is preliminary data.</text>
</comment>
<keyword evidence="3" id="KW-0808">Transferase</keyword>
<reference evidence="12" key="1">
    <citation type="submission" date="2019-10" db="EMBL/GenBank/DDBJ databases">
        <authorList>
            <person name="Zhang R."/>
            <person name="Pan Y."/>
            <person name="Wang J."/>
            <person name="Ma R."/>
            <person name="Yu S."/>
        </authorList>
    </citation>
    <scope>NUCLEOTIDE SEQUENCE</scope>
    <source>
        <strain evidence="12">LA-IB0</strain>
        <tissue evidence="12">Leaf</tissue>
    </source>
</reference>
<dbReference type="GO" id="GO:0005524">
    <property type="term" value="F:ATP binding"/>
    <property type="evidence" value="ECO:0007669"/>
    <property type="project" value="UniProtKB-UniRule"/>
</dbReference>
<dbReference type="PROSITE" id="PS50011">
    <property type="entry name" value="PROTEIN_KINASE_DOM"/>
    <property type="match status" value="1"/>
</dbReference>
<keyword evidence="10" id="KW-0812">Transmembrane</keyword>
<feature type="compositionally biased region" description="Polar residues" evidence="9">
    <location>
        <begin position="35"/>
        <end position="44"/>
    </location>
</feature>
<dbReference type="Gene3D" id="1.10.510.10">
    <property type="entry name" value="Transferase(Phosphotransferase) domain 1"/>
    <property type="match status" value="1"/>
</dbReference>
<gene>
    <name evidence="12" type="ORF">BUALT_Bualt10G0054700</name>
</gene>
<dbReference type="InterPro" id="IPR000719">
    <property type="entry name" value="Prot_kinase_dom"/>
</dbReference>
<evidence type="ECO:0000256" key="4">
    <source>
        <dbReference type="ARBA" id="ARBA00022741"/>
    </source>
</evidence>
<feature type="transmembrane region" description="Helical" evidence="10">
    <location>
        <begin position="109"/>
        <end position="125"/>
    </location>
</feature>
<dbReference type="GO" id="GO:0004674">
    <property type="term" value="F:protein serine/threonine kinase activity"/>
    <property type="evidence" value="ECO:0007669"/>
    <property type="project" value="UniProtKB-KW"/>
</dbReference>
<evidence type="ECO:0000256" key="6">
    <source>
        <dbReference type="ARBA" id="ARBA00022840"/>
    </source>
</evidence>
<proteinExistence type="inferred from homology"/>
<sequence length="394" mass="44882">MSTRHIRIDKKHSVEVGGSDQCDTPLKGKRVASGGSKQPSNVSGRSAPRIKIIQPGDKTINRSSTPVFERVPSSQSIPEPVAEDFIDVVDNAEAERGPVMGTRFPSSRFNVVMVFIYVVLIFWNNDLFGISKVLRRGFKTLYQSRPPLVPALTLTCFLCPRYWEFDDLLSHSLSRVFLACSISNRVHLCSKFKLPTPKKTLNPPNLNLLIPHRRHPSSQTHPSPPPGRFEFKTNISGVLTHGGKYVRYNLYGNLFEVSNKYVPPLRPLGRGAYGLVCDAINKEINEEVSIKKIGNAFDNRIDAKRILREIKLLRHLDHENYFMYQLLRGLKYVHSANVLHRDLKQSNLFLNANCDLKFGDFGLARTTSETDFMTEYVITRWYRAPELIRVYCCD</sequence>
<evidence type="ECO:0000256" key="9">
    <source>
        <dbReference type="SAM" id="MobiDB-lite"/>
    </source>
</evidence>
<dbReference type="EMBL" id="WHWC01000010">
    <property type="protein sequence ID" value="KAG8375007.1"/>
    <property type="molecule type" value="Genomic_DNA"/>
</dbReference>
<keyword evidence="4 7" id="KW-0547">Nucleotide-binding</keyword>
<name>A0AAV6X3J7_9LAMI</name>
<dbReference type="InterPro" id="IPR008271">
    <property type="entry name" value="Ser/Thr_kinase_AS"/>
</dbReference>
<dbReference type="FunFam" id="3.30.200.20:FF:000046">
    <property type="entry name" value="Mitogen-activated protein kinase"/>
    <property type="match status" value="1"/>
</dbReference>
<feature type="compositionally biased region" description="Polar residues" evidence="9">
    <location>
        <begin position="61"/>
        <end position="76"/>
    </location>
</feature>
<dbReference type="PROSITE" id="PS00107">
    <property type="entry name" value="PROTEIN_KINASE_ATP"/>
    <property type="match status" value="1"/>
</dbReference>
<dbReference type="PROSITE" id="PS00108">
    <property type="entry name" value="PROTEIN_KINASE_ST"/>
    <property type="match status" value="1"/>
</dbReference>
<evidence type="ECO:0000259" key="11">
    <source>
        <dbReference type="PROSITE" id="PS50011"/>
    </source>
</evidence>
<dbReference type="SMART" id="SM00220">
    <property type="entry name" value="S_TKc"/>
    <property type="match status" value="1"/>
</dbReference>
<feature type="binding site" evidence="7">
    <location>
        <position position="292"/>
    </location>
    <ligand>
        <name>ATP</name>
        <dbReference type="ChEBI" id="CHEBI:30616"/>
    </ligand>
</feature>
<keyword evidence="10" id="KW-1133">Transmembrane helix</keyword>
<comment type="similarity">
    <text evidence="1">Belongs to the protein kinase superfamily. CMGC Ser/Thr protein kinase family. MAP kinase subfamily.</text>
</comment>
<evidence type="ECO:0000256" key="7">
    <source>
        <dbReference type="PROSITE-ProRule" id="PRU10141"/>
    </source>
</evidence>